<evidence type="ECO:0000256" key="3">
    <source>
        <dbReference type="PROSITE-ProRule" id="PRU00169"/>
    </source>
</evidence>
<dbReference type="SMART" id="SM00448">
    <property type="entry name" value="REC"/>
    <property type="match status" value="1"/>
</dbReference>
<dbReference type="InterPro" id="IPR037522">
    <property type="entry name" value="HD_GYP_dom"/>
</dbReference>
<dbReference type="Proteomes" id="UP000824002">
    <property type="component" value="Unassembled WGS sequence"/>
</dbReference>
<proteinExistence type="predicted"/>
<dbReference type="InterPro" id="IPR001789">
    <property type="entry name" value="Sig_transdc_resp-reg_receiver"/>
</dbReference>
<dbReference type="SUPFAM" id="SSF52172">
    <property type="entry name" value="CheY-like"/>
    <property type="match status" value="1"/>
</dbReference>
<dbReference type="PROSITE" id="PS50110">
    <property type="entry name" value="RESPONSE_REGULATORY"/>
    <property type="match status" value="1"/>
</dbReference>
<dbReference type="InterPro" id="IPR052020">
    <property type="entry name" value="Cyclic_di-GMP/3'3'-cGAMP_PDE"/>
</dbReference>
<feature type="modified residue" description="4-aspartylphosphate" evidence="3">
    <location>
        <position position="61"/>
    </location>
</feature>
<dbReference type="PANTHER" id="PTHR45228">
    <property type="entry name" value="CYCLIC DI-GMP PHOSPHODIESTERASE TM_0186-RELATED"/>
    <property type="match status" value="1"/>
</dbReference>
<name>A0A9D1K0G4_9FIRM</name>
<dbReference type="Pfam" id="PF00072">
    <property type="entry name" value="Response_reg"/>
    <property type="match status" value="1"/>
</dbReference>
<dbReference type="AlphaFoldDB" id="A0A9D1K0G4"/>
<evidence type="ECO:0000256" key="2">
    <source>
        <dbReference type="ARBA" id="ARBA00024867"/>
    </source>
</evidence>
<protein>
    <recommendedName>
        <fullName evidence="1">Stage 0 sporulation protein A homolog</fullName>
    </recommendedName>
</protein>
<dbReference type="GO" id="GO:0000160">
    <property type="term" value="P:phosphorelay signal transduction system"/>
    <property type="evidence" value="ECO:0007669"/>
    <property type="project" value="InterPro"/>
</dbReference>
<evidence type="ECO:0000313" key="6">
    <source>
        <dbReference type="EMBL" id="HIS76747.1"/>
    </source>
</evidence>
<organism evidence="6 7">
    <name type="scientific">Candidatus Merdivicinus excrementipullorum</name>
    <dbReference type="NCBI Taxonomy" id="2840867"/>
    <lineage>
        <taxon>Bacteria</taxon>
        <taxon>Bacillati</taxon>
        <taxon>Bacillota</taxon>
        <taxon>Clostridia</taxon>
        <taxon>Eubacteriales</taxon>
        <taxon>Oscillospiraceae</taxon>
        <taxon>Oscillospiraceae incertae sedis</taxon>
        <taxon>Candidatus Merdivicinus</taxon>
    </lineage>
</organism>
<sequence length="366" mass="40826">MEQNTARSKTMMLIVDDVEMNRAILSAIFEDQYQILEAENGLEALALIRAHSDAIAAVLLDVVMPEMDGISLLRAMKEENLGQDLPVFLITADASEKNMYLGYELGVKDIIEKPFIPYFLKQRIDGVVELYKTKAELQDTIQHQAEIIEEKVGEVRELSDSMIEALALAIEFRSGETGQHVQSIRALTAGTLKAMRERGVPGCGFTDEQIEQISLAAILHDLGKIAVPDGILNKPGRLTKEEYEIMKGHALKGAELLEKLPNRDKNPIFFYAWDICRHHHERWDGSGYPDGLKGEENSLEAQIVAMADVYDALISPRCYKAPFSREEAARMMRDGECGMFNPELLPIFLEVSGSLTKGRGAGREGE</sequence>
<dbReference type="InterPro" id="IPR011006">
    <property type="entry name" value="CheY-like_superfamily"/>
</dbReference>
<evidence type="ECO:0000259" key="4">
    <source>
        <dbReference type="PROSITE" id="PS50110"/>
    </source>
</evidence>
<comment type="function">
    <text evidence="2">May play the central regulatory role in sporulation. It may be an element of the effector pathway responsible for the activation of sporulation genes in response to nutritional stress. Spo0A may act in concert with spo0H (a sigma factor) to control the expression of some genes that are critical to the sporulation process.</text>
</comment>
<evidence type="ECO:0000259" key="5">
    <source>
        <dbReference type="PROSITE" id="PS51832"/>
    </source>
</evidence>
<dbReference type="SMART" id="SM00471">
    <property type="entry name" value="HDc"/>
    <property type="match status" value="1"/>
</dbReference>
<feature type="domain" description="HD-GYP" evidence="5">
    <location>
        <begin position="155"/>
        <end position="364"/>
    </location>
</feature>
<evidence type="ECO:0000313" key="7">
    <source>
        <dbReference type="Proteomes" id="UP000824002"/>
    </source>
</evidence>
<comment type="caution">
    <text evidence="6">The sequence shown here is derived from an EMBL/GenBank/DDBJ whole genome shotgun (WGS) entry which is preliminary data.</text>
</comment>
<dbReference type="InterPro" id="IPR003607">
    <property type="entry name" value="HD/PDEase_dom"/>
</dbReference>
<accession>A0A9D1K0G4</accession>
<dbReference type="Gene3D" id="1.10.3210.10">
    <property type="entry name" value="Hypothetical protein af1432"/>
    <property type="match status" value="1"/>
</dbReference>
<reference evidence="6" key="2">
    <citation type="journal article" date="2021" name="PeerJ">
        <title>Extensive microbial diversity within the chicken gut microbiome revealed by metagenomics and culture.</title>
        <authorList>
            <person name="Gilroy R."/>
            <person name="Ravi A."/>
            <person name="Getino M."/>
            <person name="Pursley I."/>
            <person name="Horton D.L."/>
            <person name="Alikhan N.F."/>
            <person name="Baker D."/>
            <person name="Gharbi K."/>
            <person name="Hall N."/>
            <person name="Watson M."/>
            <person name="Adriaenssens E.M."/>
            <person name="Foster-Nyarko E."/>
            <person name="Jarju S."/>
            <person name="Secka A."/>
            <person name="Antonio M."/>
            <person name="Oren A."/>
            <person name="Chaudhuri R.R."/>
            <person name="La Ragione R."/>
            <person name="Hildebrand F."/>
            <person name="Pallen M.J."/>
        </authorList>
    </citation>
    <scope>NUCLEOTIDE SEQUENCE</scope>
    <source>
        <strain evidence="6">CHK199-13235</strain>
    </source>
</reference>
<evidence type="ECO:0000256" key="1">
    <source>
        <dbReference type="ARBA" id="ARBA00018672"/>
    </source>
</evidence>
<dbReference type="Pfam" id="PF13487">
    <property type="entry name" value="HD_5"/>
    <property type="match status" value="1"/>
</dbReference>
<gene>
    <name evidence="6" type="ORF">IAB51_08055</name>
</gene>
<dbReference type="CDD" id="cd00156">
    <property type="entry name" value="REC"/>
    <property type="match status" value="1"/>
</dbReference>
<feature type="domain" description="Response regulatory" evidence="4">
    <location>
        <begin position="11"/>
        <end position="128"/>
    </location>
</feature>
<keyword evidence="3" id="KW-0597">Phosphoprotein</keyword>
<dbReference type="CDD" id="cd00077">
    <property type="entry name" value="HDc"/>
    <property type="match status" value="1"/>
</dbReference>
<dbReference type="SUPFAM" id="SSF109604">
    <property type="entry name" value="HD-domain/PDEase-like"/>
    <property type="match status" value="1"/>
</dbReference>
<dbReference type="Gene3D" id="3.40.50.2300">
    <property type="match status" value="1"/>
</dbReference>
<reference evidence="6" key="1">
    <citation type="submission" date="2020-10" db="EMBL/GenBank/DDBJ databases">
        <authorList>
            <person name="Gilroy R."/>
        </authorList>
    </citation>
    <scope>NUCLEOTIDE SEQUENCE</scope>
    <source>
        <strain evidence="6">CHK199-13235</strain>
    </source>
</reference>
<dbReference type="EMBL" id="DVJP01000052">
    <property type="protein sequence ID" value="HIS76747.1"/>
    <property type="molecule type" value="Genomic_DNA"/>
</dbReference>
<dbReference type="PROSITE" id="PS51832">
    <property type="entry name" value="HD_GYP"/>
    <property type="match status" value="1"/>
</dbReference>